<dbReference type="NCBIfam" id="TIGR00159">
    <property type="entry name" value="diadenylate cyclase CdaA"/>
    <property type="match status" value="1"/>
</dbReference>
<dbReference type="HAMAP" id="MF_01499">
    <property type="entry name" value="DacA"/>
    <property type="match status" value="1"/>
</dbReference>
<evidence type="ECO:0000256" key="2">
    <source>
        <dbReference type="ARBA" id="ARBA00022475"/>
    </source>
</evidence>
<dbReference type="InterPro" id="IPR003390">
    <property type="entry name" value="DNA_integrity_scan_DisA_N"/>
</dbReference>
<evidence type="ECO:0000256" key="5">
    <source>
        <dbReference type="ARBA" id="ARBA00022695"/>
    </source>
</evidence>
<evidence type="ECO:0000256" key="9">
    <source>
        <dbReference type="ARBA" id="ARBA00023136"/>
    </source>
</evidence>
<evidence type="ECO:0000256" key="3">
    <source>
        <dbReference type="ARBA" id="ARBA00022679"/>
    </source>
</evidence>
<dbReference type="Pfam" id="PF02457">
    <property type="entry name" value="DAC"/>
    <property type="match status" value="1"/>
</dbReference>
<evidence type="ECO:0000256" key="6">
    <source>
        <dbReference type="ARBA" id="ARBA00022741"/>
    </source>
</evidence>
<evidence type="ECO:0000259" key="11">
    <source>
        <dbReference type="PROSITE" id="PS51794"/>
    </source>
</evidence>
<keyword evidence="5 10" id="KW-0548">Nucleotidyltransferase</keyword>
<keyword evidence="4 10" id="KW-0812">Transmembrane</keyword>
<dbReference type="InterPro" id="IPR036888">
    <property type="entry name" value="DNA_integrity_DisA_N_sf"/>
</dbReference>
<dbReference type="PANTHER" id="PTHR34185">
    <property type="entry name" value="DIADENYLATE CYCLASE"/>
    <property type="match status" value="1"/>
</dbReference>
<evidence type="ECO:0000256" key="4">
    <source>
        <dbReference type="ARBA" id="ARBA00022692"/>
    </source>
</evidence>
<accession>F8F0K3</accession>
<proteinExistence type="inferred from homology"/>
<keyword evidence="7 10" id="KW-0067">ATP-binding</keyword>
<organism evidence="12 13">
    <name type="scientific">Gracilinema caldarium (strain ATCC 51460 / DSM 7334 / H1)</name>
    <name type="common">Treponema caldarium</name>
    <dbReference type="NCBI Taxonomy" id="744872"/>
    <lineage>
        <taxon>Bacteria</taxon>
        <taxon>Pseudomonadati</taxon>
        <taxon>Spirochaetota</taxon>
        <taxon>Spirochaetia</taxon>
        <taxon>Spirochaetales</taxon>
        <taxon>Breznakiellaceae</taxon>
        <taxon>Gracilinema</taxon>
    </lineage>
</organism>
<dbReference type="GO" id="GO:0006171">
    <property type="term" value="P:cAMP biosynthetic process"/>
    <property type="evidence" value="ECO:0007669"/>
    <property type="project" value="InterPro"/>
</dbReference>
<protein>
    <recommendedName>
        <fullName evidence="10">Diadenylate cyclase</fullName>
        <shortName evidence="10">DAC</shortName>
        <ecNumber evidence="10">2.7.7.85</ecNumber>
    </recommendedName>
    <alternativeName>
        <fullName evidence="10">Cyclic-di-AMP synthase</fullName>
        <shortName evidence="10">c-di-AMP synthase</shortName>
    </alternativeName>
</protein>
<dbReference type="Proteomes" id="UP000000503">
    <property type="component" value="Chromosome"/>
</dbReference>
<evidence type="ECO:0000256" key="10">
    <source>
        <dbReference type="HAMAP-Rule" id="MF_01499"/>
    </source>
</evidence>
<evidence type="ECO:0000256" key="7">
    <source>
        <dbReference type="ARBA" id="ARBA00022840"/>
    </source>
</evidence>
<dbReference type="EMBL" id="CP002868">
    <property type="protein sequence ID" value="AEJ19347.1"/>
    <property type="molecule type" value="Genomic_DNA"/>
</dbReference>
<keyword evidence="6 10" id="KW-0547">Nucleotide-binding</keyword>
<dbReference type="InterPro" id="IPR034701">
    <property type="entry name" value="CdaA"/>
</dbReference>
<comment type="subunit">
    <text evidence="10">Probably a homodimer.</text>
</comment>
<reference evidence="13" key="1">
    <citation type="journal article" date="2013" name="Stand. Genomic Sci.">
        <title>Genome sequence of the thermophilic fresh-water bacterium Spirochaeta caldaria type strain (H1(T)), reclassification of Spirochaeta caldaria, Spirochaeta stenostrepta, and Spirochaeta zuelzerae in the genus Treponema as Treponema caldaria comb. nov., Treponema stenostrepta comb. nov., and Treponema zuelzerae comb. nov., and emendation of the genus Treponema.</title>
        <authorList>
            <person name="Abt B."/>
            <person name="Goker M."/>
            <person name="Scheuner C."/>
            <person name="Han C."/>
            <person name="Lu M."/>
            <person name="Misra M."/>
            <person name="Lapidus A."/>
            <person name="Nolan M."/>
            <person name="Lucas S."/>
            <person name="Hammon N."/>
            <person name="Deshpande S."/>
            <person name="Cheng J.F."/>
            <person name="Tapia R."/>
            <person name="Goodwin L.A."/>
            <person name="Pitluck S."/>
            <person name="Liolios K."/>
            <person name="Pagani I."/>
            <person name="Ivanova N."/>
            <person name="Mavromatis K."/>
            <person name="Mikhailova N."/>
            <person name="Huntemann M."/>
            <person name="Pati A."/>
            <person name="Chen A."/>
            <person name="Palaniappan K."/>
            <person name="Land M."/>
            <person name="Hauser L."/>
            <person name="Jeffries C.D."/>
            <person name="Rohde M."/>
            <person name="Spring S."/>
            <person name="Gronow S."/>
            <person name="Detter J.C."/>
            <person name="Bristow J."/>
            <person name="Eisen J.A."/>
            <person name="Markowitz V."/>
            <person name="Hugenholtz P."/>
            <person name="Kyrpides N.C."/>
            <person name="Woyke T."/>
            <person name="Klenk H.P."/>
        </authorList>
    </citation>
    <scope>NUCLEOTIDE SEQUENCE</scope>
    <source>
        <strain evidence="13">ATCC 51460 / DSM 7334 / H1</strain>
    </source>
</reference>
<feature type="transmembrane region" description="Helical" evidence="10">
    <location>
        <begin position="65"/>
        <end position="83"/>
    </location>
</feature>
<dbReference type="Gene3D" id="3.40.1700.10">
    <property type="entry name" value="DNA integrity scanning protein, DisA, N-terminal domain"/>
    <property type="match status" value="1"/>
</dbReference>
<dbReference type="eggNOG" id="COG1624">
    <property type="taxonomic scope" value="Bacteria"/>
</dbReference>
<keyword evidence="10" id="KW-0997">Cell inner membrane</keyword>
<evidence type="ECO:0000313" key="13">
    <source>
        <dbReference type="Proteomes" id="UP000000503"/>
    </source>
</evidence>
<evidence type="ECO:0000256" key="8">
    <source>
        <dbReference type="ARBA" id="ARBA00022989"/>
    </source>
</evidence>
<dbReference type="SUPFAM" id="SSF143597">
    <property type="entry name" value="YojJ-like"/>
    <property type="match status" value="1"/>
</dbReference>
<comment type="function">
    <text evidence="10">Catalyzes the condensation of 2 ATP molecules into cyclic di-AMP (c-di-AMP), a second messenger used to regulate differing processes in different bacteria.</text>
</comment>
<dbReference type="HOGENOM" id="CLU_038561_0_1_12"/>
<name>F8F0K3_GRAC1</name>
<keyword evidence="9 10" id="KW-0472">Membrane</keyword>
<keyword evidence="13" id="KW-1185">Reference proteome</keyword>
<dbReference type="PIRSF" id="PIRSF004793">
    <property type="entry name" value="UCP004793"/>
    <property type="match status" value="1"/>
</dbReference>
<dbReference type="RefSeq" id="WP_013968658.1">
    <property type="nucleotide sequence ID" value="NC_015732.1"/>
</dbReference>
<feature type="domain" description="DAC" evidence="11">
    <location>
        <begin position="84"/>
        <end position="240"/>
    </location>
</feature>
<dbReference type="GO" id="GO:0004016">
    <property type="term" value="F:adenylate cyclase activity"/>
    <property type="evidence" value="ECO:0007669"/>
    <property type="project" value="UniProtKB-UniRule"/>
</dbReference>
<keyword evidence="2 10" id="KW-1003">Cell membrane</keyword>
<feature type="transmembrane region" description="Helical" evidence="10">
    <location>
        <begin position="40"/>
        <end position="59"/>
    </location>
</feature>
<comment type="catalytic activity">
    <reaction evidence="1 10">
        <text>2 ATP = 3',3'-c-di-AMP + 2 diphosphate</text>
        <dbReference type="Rhea" id="RHEA:35655"/>
        <dbReference type="ChEBI" id="CHEBI:30616"/>
        <dbReference type="ChEBI" id="CHEBI:33019"/>
        <dbReference type="ChEBI" id="CHEBI:71500"/>
        <dbReference type="EC" id="2.7.7.85"/>
    </reaction>
</comment>
<dbReference type="STRING" id="744872.Spica_1201"/>
<dbReference type="InterPro" id="IPR014046">
    <property type="entry name" value="C-di-AMP_synthase"/>
</dbReference>
<dbReference type="GO" id="GO:0005524">
    <property type="term" value="F:ATP binding"/>
    <property type="evidence" value="ECO:0007669"/>
    <property type="project" value="UniProtKB-UniRule"/>
</dbReference>
<evidence type="ECO:0000256" key="1">
    <source>
        <dbReference type="ARBA" id="ARBA00000877"/>
    </source>
</evidence>
<comment type="caution">
    <text evidence="10">Lacks conserved residue(s) required for the propagation of feature annotation.</text>
</comment>
<gene>
    <name evidence="10" type="primary">dacA</name>
    <name evidence="12" type="ordered locus">Spica_1201</name>
</gene>
<keyword evidence="3 10" id="KW-0808">Transferase</keyword>
<dbReference type="EC" id="2.7.7.85" evidence="10"/>
<keyword evidence="8 10" id="KW-1133">Transmembrane helix</keyword>
<feature type="transmembrane region" description="Helical" evidence="10">
    <location>
        <begin position="6"/>
        <end position="28"/>
    </location>
</feature>
<evidence type="ECO:0000313" key="12">
    <source>
        <dbReference type="EMBL" id="AEJ19347.1"/>
    </source>
</evidence>
<dbReference type="GO" id="GO:0106408">
    <property type="term" value="F:diadenylate cyclase activity"/>
    <property type="evidence" value="ECO:0007669"/>
    <property type="project" value="UniProtKB-EC"/>
</dbReference>
<dbReference type="InterPro" id="IPR050338">
    <property type="entry name" value="DisA"/>
</dbReference>
<dbReference type="KEGG" id="scd:Spica_1201"/>
<dbReference type="PROSITE" id="PS51794">
    <property type="entry name" value="DAC"/>
    <property type="match status" value="1"/>
</dbReference>
<comment type="similarity">
    <text evidence="10">Belongs to the adenylate cyclase family. DacA/CdaA subfamily.</text>
</comment>
<dbReference type="AlphaFoldDB" id="F8F0K3"/>
<dbReference type="PANTHER" id="PTHR34185:SF1">
    <property type="entry name" value="DIADENYLATE CYCLASE"/>
    <property type="match status" value="1"/>
</dbReference>
<sequence length="274" mass="30395">MEIIHGLSTIYNILRPILDILILAFLVYKGYELLVKTQAIQLVKGAGLLVLLFGFAYFFKLSTLQWILNLIAPGLFIALAIVFQPELRKIIMRLGQTELFHINAKQQMSQIDAAVTAADLLSKQKRGALMVFPRKINIKNIIDTGTRLNAELSTSLIVTIFAYDGPLHDGAIIIQNGHILAAGTFLPLSEQQDIRKSFGTRHRAALGISEHSDAVVLIVSEETGAISLAYEGRLYYDLPLIEILNSLKKLLGDQNPLLQEGLEKEGEHGILEVR</sequence>
<dbReference type="OrthoDB" id="9807385at2"/>